<gene>
    <name evidence="6" type="primary">nanA</name>
    <name evidence="6" type="ORF">CA12_04780</name>
</gene>
<dbReference type="Gene3D" id="2.120.10.10">
    <property type="match status" value="1"/>
</dbReference>
<dbReference type="InterPro" id="IPR026856">
    <property type="entry name" value="Sialidase_fam"/>
</dbReference>
<dbReference type="GO" id="GO:0006689">
    <property type="term" value="P:ganglioside catabolic process"/>
    <property type="evidence" value="ECO:0007669"/>
    <property type="project" value="TreeGrafter"/>
</dbReference>
<dbReference type="CDD" id="cd15482">
    <property type="entry name" value="Sialidase_non-viral"/>
    <property type="match status" value="1"/>
</dbReference>
<proteinExistence type="inferred from homology"/>
<dbReference type="OrthoDB" id="7294637at2"/>
<dbReference type="GO" id="GO:0009313">
    <property type="term" value="P:oligosaccharide catabolic process"/>
    <property type="evidence" value="ECO:0007669"/>
    <property type="project" value="TreeGrafter"/>
</dbReference>
<keyword evidence="6" id="KW-0378">Hydrolase</keyword>
<dbReference type="InterPro" id="IPR036278">
    <property type="entry name" value="Sialidase_sf"/>
</dbReference>
<dbReference type="GO" id="GO:0016020">
    <property type="term" value="C:membrane"/>
    <property type="evidence" value="ECO:0007669"/>
    <property type="project" value="TreeGrafter"/>
</dbReference>
<feature type="chain" id="PRO_5021724887" description="exo-alpha-sialidase" evidence="4">
    <location>
        <begin position="24"/>
        <end position="382"/>
    </location>
</feature>
<protein>
    <recommendedName>
        <fullName evidence="3">exo-alpha-sialidase</fullName>
        <ecNumber evidence="3">3.2.1.18</ecNumber>
    </recommendedName>
</protein>
<comment type="catalytic activity">
    <reaction evidence="1">
        <text>Hydrolysis of alpha-(2-&gt;3)-, alpha-(2-&gt;6)-, alpha-(2-&gt;8)- glycosidic linkages of terminal sialic acid residues in oligosaccharides, glycoproteins, glycolipids, colominic acid and synthetic substrates.</text>
        <dbReference type="EC" id="3.2.1.18"/>
    </reaction>
</comment>
<sequence length="382" mass="39957" precursor="true">MLQFLRPSAGPVAMLLFAATAVAAPPAPSAPAFTNLAAPLDLWTTGELAYRIPAVCRYDDGSDHGLLLAACEERATLSDSGEIRSVLRTSADGGATWSPSKVTAENGDGTAGNPVFLPDPPRGVVHLIYTTSGATDHERRVLSGEAPPRRTFYTRLTIDGMTWAPPREISEEVRADDWRWYATGPGSAGVVLPSGRLVVSANHSDPANGSPGYQAHVIYSDDGGATWSRTAPIGPNGANETTLAVLPDGDLLMSIRDQSGGRRLFARSTDGGTTWPAEAARSELDGPPCQAGLAVAGGRVLLSLIPDPGPRRGLSVFSAPVGSLAGKDDSLPRWDRRSVVAAGPSAYSALVDLGGGRVGLLYEAGDKSPYDAVRWTTFQVAD</sequence>
<dbReference type="AlphaFoldDB" id="A0A517P4X6"/>
<evidence type="ECO:0000313" key="6">
    <source>
        <dbReference type="EMBL" id="QDT14405.1"/>
    </source>
</evidence>
<evidence type="ECO:0000256" key="1">
    <source>
        <dbReference type="ARBA" id="ARBA00000427"/>
    </source>
</evidence>
<dbReference type="Pfam" id="PF13088">
    <property type="entry name" value="BNR_2"/>
    <property type="match status" value="1"/>
</dbReference>
<dbReference type="EC" id="3.2.1.18" evidence="3"/>
<dbReference type="SUPFAM" id="SSF50939">
    <property type="entry name" value="Sialidases"/>
    <property type="match status" value="1"/>
</dbReference>
<dbReference type="InterPro" id="IPR011040">
    <property type="entry name" value="Sialidase"/>
</dbReference>
<dbReference type="KEGG" id="acaf:CA12_04780"/>
<dbReference type="GO" id="GO:0005737">
    <property type="term" value="C:cytoplasm"/>
    <property type="evidence" value="ECO:0007669"/>
    <property type="project" value="TreeGrafter"/>
</dbReference>
<dbReference type="RefSeq" id="WP_145357212.1">
    <property type="nucleotide sequence ID" value="NZ_CP036265.1"/>
</dbReference>
<dbReference type="EMBL" id="CP036265">
    <property type="protein sequence ID" value="QDT14405.1"/>
    <property type="molecule type" value="Genomic_DNA"/>
</dbReference>
<feature type="domain" description="Sialidase" evidence="5">
    <location>
        <begin position="73"/>
        <end position="359"/>
    </location>
</feature>
<dbReference type="Proteomes" id="UP000318741">
    <property type="component" value="Chromosome"/>
</dbReference>
<accession>A0A517P4X6</accession>
<keyword evidence="7" id="KW-1185">Reference proteome</keyword>
<evidence type="ECO:0000313" key="7">
    <source>
        <dbReference type="Proteomes" id="UP000318741"/>
    </source>
</evidence>
<feature type="signal peptide" evidence="4">
    <location>
        <begin position="1"/>
        <end position="23"/>
    </location>
</feature>
<reference evidence="6 7" key="1">
    <citation type="submission" date="2019-02" db="EMBL/GenBank/DDBJ databases">
        <title>Deep-cultivation of Planctomycetes and their phenomic and genomic characterization uncovers novel biology.</title>
        <authorList>
            <person name="Wiegand S."/>
            <person name="Jogler M."/>
            <person name="Boedeker C."/>
            <person name="Pinto D."/>
            <person name="Vollmers J."/>
            <person name="Rivas-Marin E."/>
            <person name="Kohn T."/>
            <person name="Peeters S.H."/>
            <person name="Heuer A."/>
            <person name="Rast P."/>
            <person name="Oberbeckmann S."/>
            <person name="Bunk B."/>
            <person name="Jeske O."/>
            <person name="Meyerdierks A."/>
            <person name="Storesund J.E."/>
            <person name="Kallscheuer N."/>
            <person name="Luecker S."/>
            <person name="Lage O.M."/>
            <person name="Pohl T."/>
            <person name="Merkel B.J."/>
            <person name="Hornburger P."/>
            <person name="Mueller R.-W."/>
            <person name="Bruemmer F."/>
            <person name="Labrenz M."/>
            <person name="Spormann A.M."/>
            <person name="Op den Camp H."/>
            <person name="Overmann J."/>
            <person name="Amann R."/>
            <person name="Jetten M.S.M."/>
            <person name="Mascher T."/>
            <person name="Medema M.H."/>
            <person name="Devos D.P."/>
            <person name="Kaster A.-K."/>
            <person name="Ovreas L."/>
            <person name="Rohde M."/>
            <person name="Galperin M.Y."/>
            <person name="Jogler C."/>
        </authorList>
    </citation>
    <scope>NUCLEOTIDE SEQUENCE [LARGE SCALE GENOMIC DNA]</scope>
    <source>
        <strain evidence="6 7">CA12</strain>
    </source>
</reference>
<evidence type="ECO:0000256" key="3">
    <source>
        <dbReference type="ARBA" id="ARBA00012733"/>
    </source>
</evidence>
<organism evidence="6 7">
    <name type="scientific">Alienimonas californiensis</name>
    <dbReference type="NCBI Taxonomy" id="2527989"/>
    <lineage>
        <taxon>Bacteria</taxon>
        <taxon>Pseudomonadati</taxon>
        <taxon>Planctomycetota</taxon>
        <taxon>Planctomycetia</taxon>
        <taxon>Planctomycetales</taxon>
        <taxon>Planctomycetaceae</taxon>
        <taxon>Alienimonas</taxon>
    </lineage>
</organism>
<comment type="similarity">
    <text evidence="2">Belongs to the glycosyl hydrolase 33 family.</text>
</comment>
<evidence type="ECO:0000256" key="2">
    <source>
        <dbReference type="ARBA" id="ARBA00009348"/>
    </source>
</evidence>
<dbReference type="GO" id="GO:0004308">
    <property type="term" value="F:exo-alpha-sialidase activity"/>
    <property type="evidence" value="ECO:0007669"/>
    <property type="project" value="UniProtKB-EC"/>
</dbReference>
<dbReference type="PANTHER" id="PTHR10628">
    <property type="entry name" value="SIALIDASE"/>
    <property type="match status" value="1"/>
</dbReference>
<evidence type="ECO:0000259" key="5">
    <source>
        <dbReference type="Pfam" id="PF13088"/>
    </source>
</evidence>
<keyword evidence="4" id="KW-0732">Signal</keyword>
<name>A0A517P4X6_9PLAN</name>
<evidence type="ECO:0000256" key="4">
    <source>
        <dbReference type="SAM" id="SignalP"/>
    </source>
</evidence>
<dbReference type="PANTHER" id="PTHR10628:SF30">
    <property type="entry name" value="EXO-ALPHA-SIALIDASE"/>
    <property type="match status" value="1"/>
</dbReference>
<keyword evidence="6" id="KW-0326">Glycosidase</keyword>